<dbReference type="OrthoDB" id="7471688at2"/>
<keyword evidence="1" id="KW-0812">Transmembrane</keyword>
<accession>A0A420EPH6</accession>
<comment type="caution">
    <text evidence="2">The sequence shown here is derived from an EMBL/GenBank/DDBJ whole genome shotgun (WGS) entry which is preliminary data.</text>
</comment>
<dbReference type="AlphaFoldDB" id="A0A420EPH6"/>
<keyword evidence="3" id="KW-1185">Reference proteome</keyword>
<dbReference type="InterPro" id="IPR004891">
    <property type="entry name" value="Mercury-R_MerC"/>
</dbReference>
<name>A0A420EPH6_9SPHN</name>
<dbReference type="Pfam" id="PF03203">
    <property type="entry name" value="MerC"/>
    <property type="match status" value="1"/>
</dbReference>
<feature type="transmembrane region" description="Helical" evidence="1">
    <location>
        <begin position="21"/>
        <end position="49"/>
    </location>
</feature>
<dbReference type="GO" id="GO:0015097">
    <property type="term" value="F:mercury ion transmembrane transporter activity"/>
    <property type="evidence" value="ECO:0007669"/>
    <property type="project" value="InterPro"/>
</dbReference>
<feature type="transmembrane region" description="Helical" evidence="1">
    <location>
        <begin position="55"/>
        <end position="73"/>
    </location>
</feature>
<dbReference type="Proteomes" id="UP000284395">
    <property type="component" value="Unassembled WGS sequence"/>
</dbReference>
<organism evidence="2 3">
    <name type="scientific">Altericroceibacterium spongiae</name>
    <dbReference type="NCBI Taxonomy" id="2320269"/>
    <lineage>
        <taxon>Bacteria</taxon>
        <taxon>Pseudomonadati</taxon>
        <taxon>Pseudomonadota</taxon>
        <taxon>Alphaproteobacteria</taxon>
        <taxon>Sphingomonadales</taxon>
        <taxon>Erythrobacteraceae</taxon>
        <taxon>Altericroceibacterium</taxon>
    </lineage>
</organism>
<dbReference type="EMBL" id="RAPF01000002">
    <property type="protein sequence ID" value="RKF22571.1"/>
    <property type="molecule type" value="Genomic_DNA"/>
</dbReference>
<gene>
    <name evidence="2" type="ORF">D6851_04960</name>
</gene>
<proteinExistence type="predicted"/>
<evidence type="ECO:0000313" key="3">
    <source>
        <dbReference type="Proteomes" id="UP000284395"/>
    </source>
</evidence>
<protein>
    <submittedName>
        <fullName evidence="2">MerC domain-containing protein</fullName>
    </submittedName>
</protein>
<keyword evidence="1" id="KW-1133">Transmembrane helix</keyword>
<feature type="transmembrane region" description="Helical" evidence="1">
    <location>
        <begin position="105"/>
        <end position="125"/>
    </location>
</feature>
<evidence type="ECO:0000313" key="2">
    <source>
        <dbReference type="EMBL" id="RKF22571.1"/>
    </source>
</evidence>
<evidence type="ECO:0000256" key="1">
    <source>
        <dbReference type="SAM" id="Phobius"/>
    </source>
</evidence>
<feature type="transmembrane region" description="Helical" evidence="1">
    <location>
        <begin position="80"/>
        <end position="99"/>
    </location>
</feature>
<keyword evidence="1" id="KW-0472">Membrane</keyword>
<sequence length="145" mass="15795">MPSGYALRSRKQVTDIVESTALTASFLCLIHCLALPLLLLILPGILGVFAASEGFHLAAFLLVAPAAFIAFWLGYRRHGAIVPALTGLAGVICLAAALLPRLHDWETLITVAGSLLLVTGHIWNWRKRRETHCQSGNQHSIARRH</sequence>
<reference evidence="2 3" key="1">
    <citation type="submission" date="2018-09" db="EMBL/GenBank/DDBJ databases">
        <title>Altererythrobacter spongiae sp. nov., isolated from a marine sponge.</title>
        <authorList>
            <person name="Zhuang L."/>
            <person name="Luo L."/>
        </authorList>
    </citation>
    <scope>NUCLEOTIDE SEQUENCE [LARGE SCALE GENOMIC DNA]</scope>
    <source>
        <strain evidence="2 3">HN-Y73</strain>
    </source>
</reference>
<dbReference type="GO" id="GO:0016020">
    <property type="term" value="C:membrane"/>
    <property type="evidence" value="ECO:0007669"/>
    <property type="project" value="InterPro"/>
</dbReference>